<evidence type="ECO:0000313" key="1">
    <source>
        <dbReference type="EMBL" id="KYM85799.1"/>
    </source>
</evidence>
<organism evidence="1 2">
    <name type="scientific">Atta colombica</name>
    <dbReference type="NCBI Taxonomy" id="520822"/>
    <lineage>
        <taxon>Eukaryota</taxon>
        <taxon>Metazoa</taxon>
        <taxon>Ecdysozoa</taxon>
        <taxon>Arthropoda</taxon>
        <taxon>Hexapoda</taxon>
        <taxon>Insecta</taxon>
        <taxon>Pterygota</taxon>
        <taxon>Neoptera</taxon>
        <taxon>Endopterygota</taxon>
        <taxon>Hymenoptera</taxon>
        <taxon>Apocrita</taxon>
        <taxon>Aculeata</taxon>
        <taxon>Formicoidea</taxon>
        <taxon>Formicidae</taxon>
        <taxon>Myrmicinae</taxon>
        <taxon>Atta</taxon>
    </lineage>
</organism>
<protein>
    <submittedName>
        <fullName evidence="1">Uncharacterized protein</fullName>
    </submittedName>
</protein>
<dbReference type="AlphaFoldDB" id="A0A195BLK7"/>
<keyword evidence="2" id="KW-1185">Reference proteome</keyword>
<accession>A0A195BLK7</accession>
<dbReference type="Proteomes" id="UP000078540">
    <property type="component" value="Unassembled WGS sequence"/>
</dbReference>
<proteinExistence type="predicted"/>
<name>A0A195BLK7_9HYME</name>
<gene>
    <name evidence="1" type="ORF">ALC53_04383</name>
</gene>
<dbReference type="EMBL" id="KQ976449">
    <property type="protein sequence ID" value="KYM85799.1"/>
    <property type="molecule type" value="Genomic_DNA"/>
</dbReference>
<sequence length="236" mass="27390">MMLSCTLRDTKNERNIGPLTVSVCTLNDATLVRLNSSSVRITNTETTRTHRSYIRIRGFMNIQNSQMIRAERRWDREEREILDVWLDEDLYLAELFGLQPYEPDPEPKDWNYKRRTVASVIDNKNNGKSMANHCVNVENIIEYTRCVKKKETLFNITYVYSIEHRAVCLLSRRYDLTAMGYKFLEIGINVGPSSYVKIVGDHRGHEVSVCTLNDSENAMRDSGIFNTHQLVDCELL</sequence>
<evidence type="ECO:0000313" key="2">
    <source>
        <dbReference type="Proteomes" id="UP000078540"/>
    </source>
</evidence>
<reference evidence="1 2" key="1">
    <citation type="submission" date="2015-09" db="EMBL/GenBank/DDBJ databases">
        <title>Atta colombica WGS genome.</title>
        <authorList>
            <person name="Nygaard S."/>
            <person name="Hu H."/>
            <person name="Boomsma J."/>
            <person name="Zhang G."/>
        </authorList>
    </citation>
    <scope>NUCLEOTIDE SEQUENCE [LARGE SCALE GENOMIC DNA]</scope>
    <source>
        <strain evidence="1">Treedump-2</strain>
        <tissue evidence="1">Whole body</tissue>
    </source>
</reference>